<protein>
    <submittedName>
        <fullName evidence="2">Uncharacterized protein</fullName>
    </submittedName>
</protein>
<name>A0AAE0KCZ8_9PEZI</name>
<reference evidence="2" key="1">
    <citation type="journal article" date="2023" name="Mol. Phylogenet. Evol.">
        <title>Genome-scale phylogeny and comparative genomics of the fungal order Sordariales.</title>
        <authorList>
            <person name="Hensen N."/>
            <person name="Bonometti L."/>
            <person name="Westerberg I."/>
            <person name="Brannstrom I.O."/>
            <person name="Guillou S."/>
            <person name="Cros-Aarteil S."/>
            <person name="Calhoun S."/>
            <person name="Haridas S."/>
            <person name="Kuo A."/>
            <person name="Mondo S."/>
            <person name="Pangilinan J."/>
            <person name="Riley R."/>
            <person name="LaButti K."/>
            <person name="Andreopoulos B."/>
            <person name="Lipzen A."/>
            <person name="Chen C."/>
            <person name="Yan M."/>
            <person name="Daum C."/>
            <person name="Ng V."/>
            <person name="Clum A."/>
            <person name="Steindorff A."/>
            <person name="Ohm R.A."/>
            <person name="Martin F."/>
            <person name="Silar P."/>
            <person name="Natvig D.O."/>
            <person name="Lalanne C."/>
            <person name="Gautier V."/>
            <person name="Ament-Velasquez S.L."/>
            <person name="Kruys A."/>
            <person name="Hutchinson M.I."/>
            <person name="Powell A.J."/>
            <person name="Barry K."/>
            <person name="Miller A.N."/>
            <person name="Grigoriev I.V."/>
            <person name="Debuchy R."/>
            <person name="Gladieux P."/>
            <person name="Hiltunen Thoren M."/>
            <person name="Johannesson H."/>
        </authorList>
    </citation>
    <scope>NUCLEOTIDE SEQUENCE</scope>
    <source>
        <strain evidence="2">CBS 958.72</strain>
    </source>
</reference>
<comment type="caution">
    <text evidence="2">The sequence shown here is derived from an EMBL/GenBank/DDBJ whole genome shotgun (WGS) entry which is preliminary data.</text>
</comment>
<dbReference type="Proteomes" id="UP001287356">
    <property type="component" value="Unassembled WGS sequence"/>
</dbReference>
<evidence type="ECO:0000313" key="3">
    <source>
        <dbReference type="Proteomes" id="UP001287356"/>
    </source>
</evidence>
<evidence type="ECO:0000313" key="2">
    <source>
        <dbReference type="EMBL" id="KAK3373927.1"/>
    </source>
</evidence>
<organism evidence="2 3">
    <name type="scientific">Lasiosphaeria ovina</name>
    <dbReference type="NCBI Taxonomy" id="92902"/>
    <lineage>
        <taxon>Eukaryota</taxon>
        <taxon>Fungi</taxon>
        <taxon>Dikarya</taxon>
        <taxon>Ascomycota</taxon>
        <taxon>Pezizomycotina</taxon>
        <taxon>Sordariomycetes</taxon>
        <taxon>Sordariomycetidae</taxon>
        <taxon>Sordariales</taxon>
        <taxon>Lasiosphaeriaceae</taxon>
        <taxon>Lasiosphaeria</taxon>
    </lineage>
</organism>
<evidence type="ECO:0000256" key="1">
    <source>
        <dbReference type="SAM" id="MobiDB-lite"/>
    </source>
</evidence>
<gene>
    <name evidence="2" type="ORF">B0T24DRAFT_679311</name>
</gene>
<dbReference type="EMBL" id="JAULSN010000004">
    <property type="protein sequence ID" value="KAK3373927.1"/>
    <property type="molecule type" value="Genomic_DNA"/>
</dbReference>
<dbReference type="AlphaFoldDB" id="A0AAE0KCZ8"/>
<feature type="compositionally biased region" description="Low complexity" evidence="1">
    <location>
        <begin position="90"/>
        <end position="109"/>
    </location>
</feature>
<sequence length="239" mass="25905">MPQPSQPSLLTLPLELRMLIYKELLIYPPLARQAERRQSRSIHPAILVVCVQTHDEAAPVLYGENVFHADPAALTAQPRLEPWFPPVVEPPSSSSSSSSSSPSSTASSGSSTLAAYTRIRRWKLQVNLDFAPDYTRDDVTAAFTSAEELDLVVCRGFSAFSGGASADALRRFEGVRGLRRARIRHSPPGYERYVGWLTAGMTMARGAVKEEYECEDELERKRLAGWGGGGGGGGGGADP</sequence>
<keyword evidence="3" id="KW-1185">Reference proteome</keyword>
<feature type="region of interest" description="Disordered" evidence="1">
    <location>
        <begin position="85"/>
        <end position="109"/>
    </location>
</feature>
<proteinExistence type="predicted"/>
<accession>A0AAE0KCZ8</accession>
<reference evidence="2" key="2">
    <citation type="submission" date="2023-06" db="EMBL/GenBank/DDBJ databases">
        <authorList>
            <consortium name="Lawrence Berkeley National Laboratory"/>
            <person name="Haridas S."/>
            <person name="Hensen N."/>
            <person name="Bonometti L."/>
            <person name="Westerberg I."/>
            <person name="Brannstrom I.O."/>
            <person name="Guillou S."/>
            <person name="Cros-Aarteil S."/>
            <person name="Calhoun S."/>
            <person name="Kuo A."/>
            <person name="Mondo S."/>
            <person name="Pangilinan J."/>
            <person name="Riley R."/>
            <person name="Labutti K."/>
            <person name="Andreopoulos B."/>
            <person name="Lipzen A."/>
            <person name="Chen C."/>
            <person name="Yanf M."/>
            <person name="Daum C."/>
            <person name="Ng V."/>
            <person name="Clum A."/>
            <person name="Steindorff A."/>
            <person name="Ohm R."/>
            <person name="Martin F."/>
            <person name="Silar P."/>
            <person name="Natvig D."/>
            <person name="Lalanne C."/>
            <person name="Gautier V."/>
            <person name="Ament-Velasquez S.L."/>
            <person name="Kruys A."/>
            <person name="Hutchinson M.I."/>
            <person name="Powell A.J."/>
            <person name="Barry K."/>
            <person name="Miller A.N."/>
            <person name="Grigoriev I.V."/>
            <person name="Debuchy R."/>
            <person name="Gladieux P."/>
            <person name="Thoren M.H."/>
            <person name="Johannesson H."/>
        </authorList>
    </citation>
    <scope>NUCLEOTIDE SEQUENCE</scope>
    <source>
        <strain evidence="2">CBS 958.72</strain>
    </source>
</reference>